<evidence type="ECO:0008006" key="8">
    <source>
        <dbReference type="Google" id="ProtNLM"/>
    </source>
</evidence>
<dbReference type="InterPro" id="IPR036890">
    <property type="entry name" value="HATPase_C_sf"/>
</dbReference>
<dbReference type="Proteomes" id="UP000053558">
    <property type="component" value="Unassembled WGS sequence"/>
</dbReference>
<dbReference type="InterPro" id="IPR013507">
    <property type="entry name" value="DNA_mismatch_S5_2-like"/>
</dbReference>
<dbReference type="Gene3D" id="3.30.230.10">
    <property type="match status" value="1"/>
</dbReference>
<dbReference type="EMBL" id="JH711577">
    <property type="protein sequence ID" value="EIW82275.1"/>
    <property type="molecule type" value="Genomic_DNA"/>
</dbReference>
<feature type="domain" description="MutL C-terminal dimerisation" evidence="4">
    <location>
        <begin position="494"/>
        <end position="696"/>
    </location>
</feature>
<dbReference type="GO" id="GO:0061982">
    <property type="term" value="P:meiosis I cell cycle process"/>
    <property type="evidence" value="ECO:0007669"/>
    <property type="project" value="UniProtKB-ARBA"/>
</dbReference>
<dbReference type="SUPFAM" id="SSF118116">
    <property type="entry name" value="DNA mismatch repair protein MutL"/>
    <property type="match status" value="1"/>
</dbReference>
<dbReference type="AlphaFoldDB" id="A0A5M3MU88"/>
<feature type="region of interest" description="Disordered" evidence="3">
    <location>
        <begin position="455"/>
        <end position="476"/>
    </location>
</feature>
<evidence type="ECO:0000256" key="2">
    <source>
        <dbReference type="ARBA" id="ARBA00022763"/>
    </source>
</evidence>
<dbReference type="PANTHER" id="PTHR10073">
    <property type="entry name" value="DNA MISMATCH REPAIR PROTEIN MLH, PMS, MUTL"/>
    <property type="match status" value="1"/>
</dbReference>
<evidence type="ECO:0000313" key="6">
    <source>
        <dbReference type="EMBL" id="EIW82275.1"/>
    </source>
</evidence>
<dbReference type="GO" id="GO:0005524">
    <property type="term" value="F:ATP binding"/>
    <property type="evidence" value="ECO:0007669"/>
    <property type="project" value="InterPro"/>
</dbReference>
<dbReference type="Pfam" id="PF01119">
    <property type="entry name" value="DNA_mis_repair"/>
    <property type="match status" value="1"/>
</dbReference>
<dbReference type="RefSeq" id="XP_007767997.1">
    <property type="nucleotide sequence ID" value="XM_007769807.1"/>
</dbReference>
<dbReference type="PROSITE" id="PS00058">
    <property type="entry name" value="DNA_MISMATCH_REPAIR_1"/>
    <property type="match status" value="1"/>
</dbReference>
<dbReference type="SMART" id="SM00853">
    <property type="entry name" value="MutL_C"/>
    <property type="match status" value="1"/>
</dbReference>
<evidence type="ECO:0000313" key="7">
    <source>
        <dbReference type="Proteomes" id="UP000053558"/>
    </source>
</evidence>
<evidence type="ECO:0000259" key="5">
    <source>
        <dbReference type="SMART" id="SM01340"/>
    </source>
</evidence>
<dbReference type="InterPro" id="IPR042120">
    <property type="entry name" value="MutL_C_dimsub"/>
</dbReference>
<feature type="compositionally biased region" description="Basic and acidic residues" evidence="3">
    <location>
        <begin position="397"/>
        <end position="414"/>
    </location>
</feature>
<evidence type="ECO:0000256" key="1">
    <source>
        <dbReference type="ARBA" id="ARBA00006082"/>
    </source>
</evidence>
<dbReference type="Pfam" id="PF13589">
    <property type="entry name" value="HATPase_c_3"/>
    <property type="match status" value="1"/>
</dbReference>
<dbReference type="OMA" id="NKWPMFY"/>
<dbReference type="GO" id="GO:0140664">
    <property type="term" value="F:ATP-dependent DNA damage sensor activity"/>
    <property type="evidence" value="ECO:0007669"/>
    <property type="project" value="InterPro"/>
</dbReference>
<accession>A0A5M3MU88</accession>
<dbReference type="SUPFAM" id="SSF54211">
    <property type="entry name" value="Ribosomal protein S5 domain 2-like"/>
    <property type="match status" value="1"/>
</dbReference>
<feature type="compositionally biased region" description="Polar residues" evidence="3">
    <location>
        <begin position="455"/>
        <end position="466"/>
    </location>
</feature>
<dbReference type="SUPFAM" id="SSF55874">
    <property type="entry name" value="ATPase domain of HSP90 chaperone/DNA topoisomerase II/histidine kinase"/>
    <property type="match status" value="1"/>
</dbReference>
<dbReference type="InterPro" id="IPR020568">
    <property type="entry name" value="Ribosomal_Su5_D2-typ_SF"/>
</dbReference>
<dbReference type="GO" id="GO:0030983">
    <property type="term" value="F:mismatched DNA binding"/>
    <property type="evidence" value="ECO:0007669"/>
    <property type="project" value="InterPro"/>
</dbReference>
<dbReference type="GO" id="GO:0006298">
    <property type="term" value="P:mismatch repair"/>
    <property type="evidence" value="ECO:0007669"/>
    <property type="project" value="InterPro"/>
</dbReference>
<dbReference type="InterPro" id="IPR014762">
    <property type="entry name" value="DNA_mismatch_repair_CS"/>
</dbReference>
<comment type="caution">
    <text evidence="6">The sequence shown here is derived from an EMBL/GenBank/DDBJ whole genome shotgun (WGS) entry which is preliminary data.</text>
</comment>
<feature type="region of interest" description="Disordered" evidence="3">
    <location>
        <begin position="397"/>
        <end position="431"/>
    </location>
</feature>
<dbReference type="PANTHER" id="PTHR10073:SF47">
    <property type="entry name" value="DNA MISMATCH REPAIR PROTEIN MLH3"/>
    <property type="match status" value="1"/>
</dbReference>
<keyword evidence="2" id="KW-0227">DNA damage</keyword>
<dbReference type="OrthoDB" id="429932at2759"/>
<dbReference type="InterPro" id="IPR014721">
    <property type="entry name" value="Ribsml_uS5_D2-typ_fold_subgr"/>
</dbReference>
<comment type="similarity">
    <text evidence="1">Belongs to the DNA mismatch repair MutL/HexB family.</text>
</comment>
<organism evidence="6 7">
    <name type="scientific">Coniophora puteana (strain RWD-64-598)</name>
    <name type="common">Brown rot fungus</name>
    <dbReference type="NCBI Taxonomy" id="741705"/>
    <lineage>
        <taxon>Eukaryota</taxon>
        <taxon>Fungi</taxon>
        <taxon>Dikarya</taxon>
        <taxon>Basidiomycota</taxon>
        <taxon>Agaricomycotina</taxon>
        <taxon>Agaricomycetes</taxon>
        <taxon>Agaricomycetidae</taxon>
        <taxon>Boletales</taxon>
        <taxon>Coniophorineae</taxon>
        <taxon>Coniophoraceae</taxon>
        <taxon>Coniophora</taxon>
    </lineage>
</organism>
<reference evidence="7" key="1">
    <citation type="journal article" date="2012" name="Science">
        <title>The Paleozoic origin of enzymatic lignin decomposition reconstructed from 31 fungal genomes.</title>
        <authorList>
            <person name="Floudas D."/>
            <person name="Binder M."/>
            <person name="Riley R."/>
            <person name="Barry K."/>
            <person name="Blanchette R.A."/>
            <person name="Henrissat B."/>
            <person name="Martinez A.T."/>
            <person name="Otillar R."/>
            <person name="Spatafora J.W."/>
            <person name="Yadav J.S."/>
            <person name="Aerts A."/>
            <person name="Benoit I."/>
            <person name="Boyd A."/>
            <person name="Carlson A."/>
            <person name="Copeland A."/>
            <person name="Coutinho P.M."/>
            <person name="de Vries R.P."/>
            <person name="Ferreira P."/>
            <person name="Findley K."/>
            <person name="Foster B."/>
            <person name="Gaskell J."/>
            <person name="Glotzer D."/>
            <person name="Gorecki P."/>
            <person name="Heitman J."/>
            <person name="Hesse C."/>
            <person name="Hori C."/>
            <person name="Igarashi K."/>
            <person name="Jurgens J.A."/>
            <person name="Kallen N."/>
            <person name="Kersten P."/>
            <person name="Kohler A."/>
            <person name="Kuees U."/>
            <person name="Kumar T.K.A."/>
            <person name="Kuo A."/>
            <person name="LaButti K."/>
            <person name="Larrondo L.F."/>
            <person name="Lindquist E."/>
            <person name="Ling A."/>
            <person name="Lombard V."/>
            <person name="Lucas S."/>
            <person name="Lundell T."/>
            <person name="Martin R."/>
            <person name="McLaughlin D.J."/>
            <person name="Morgenstern I."/>
            <person name="Morin E."/>
            <person name="Murat C."/>
            <person name="Nagy L.G."/>
            <person name="Nolan M."/>
            <person name="Ohm R.A."/>
            <person name="Patyshakuliyeva A."/>
            <person name="Rokas A."/>
            <person name="Ruiz-Duenas F.J."/>
            <person name="Sabat G."/>
            <person name="Salamov A."/>
            <person name="Samejima M."/>
            <person name="Schmutz J."/>
            <person name="Slot J.C."/>
            <person name="St John F."/>
            <person name="Stenlid J."/>
            <person name="Sun H."/>
            <person name="Sun S."/>
            <person name="Syed K."/>
            <person name="Tsang A."/>
            <person name="Wiebenga A."/>
            <person name="Young D."/>
            <person name="Pisabarro A."/>
            <person name="Eastwood D.C."/>
            <person name="Martin F."/>
            <person name="Cullen D."/>
            <person name="Grigoriev I.V."/>
            <person name="Hibbett D.S."/>
        </authorList>
    </citation>
    <scope>NUCLEOTIDE SEQUENCE [LARGE SCALE GENOMIC DNA]</scope>
    <source>
        <strain evidence="7">RWD-64-598 SS2</strain>
    </source>
</reference>
<dbReference type="InterPro" id="IPR014790">
    <property type="entry name" value="MutL_C"/>
</dbReference>
<dbReference type="GeneID" id="19211339"/>
<feature type="domain" description="DNA mismatch repair protein S5" evidence="5">
    <location>
        <begin position="189"/>
        <end position="321"/>
    </location>
</feature>
<dbReference type="InterPro" id="IPR038973">
    <property type="entry name" value="MutL/Mlh/Pms-like"/>
</dbReference>
<proteinExistence type="inferred from homology"/>
<dbReference type="InterPro" id="IPR037198">
    <property type="entry name" value="MutL_C_sf"/>
</dbReference>
<gene>
    <name evidence="6" type="ORF">CONPUDRAFT_89709</name>
</gene>
<keyword evidence="7" id="KW-1185">Reference proteome</keyword>
<dbReference type="KEGG" id="cput:CONPUDRAFT_89709"/>
<dbReference type="Gene3D" id="3.30.565.10">
    <property type="entry name" value="Histidine kinase-like ATPase, C-terminal domain"/>
    <property type="match status" value="1"/>
</dbReference>
<evidence type="ECO:0000256" key="3">
    <source>
        <dbReference type="SAM" id="MobiDB-lite"/>
    </source>
</evidence>
<dbReference type="GO" id="GO:0032300">
    <property type="term" value="C:mismatch repair complex"/>
    <property type="evidence" value="ECO:0007669"/>
    <property type="project" value="InterPro"/>
</dbReference>
<sequence length="750" mass="85112">MLEDASFRRLSLETRAKLRSTQILTSLPQIVSELLQNSLDAQATRIEIGVDCEEWGCWVRDDGSGISKNDLGSLAKPSDDQRRYGTSKVYDPSSMDHVSTFGFRGEALSSAAELCCVEIASRTARSRESHSIILKGGKSLYFGPSIRWKREGHGTVACIRDAFFNLPIRRMSHPPSHKTLDLIRQDIETYALVSPNVSFSLEDTSKTRQPGSSKGHLLRIPKHFHMHIYGPDINRHPIEFCDLHRTIDLEFSTSSFAKHVKSIYTRRSPRKGEKRPAYVLNLIVDPKHIDNCLEPAKTSVALENKNQASSFLSSAIRAFLVRHGFSRQTLSPRKRRKLEPGPSRQPVNLDEDSSQGNPGEKTLYIRGYDHDTQHTTWTDPITREVFAVDCRTGNSYPRERDMRPMNSSIDDRPMLNKPLLPSESEGGADHESCKAMPQWLKDALNPIEDLWSNTPREPSGMWQNPRSARRTPPGTHTIMTLGRFDKKGIANAEVVKQVDQKFIACLIDSSEESLQSRSLVLLDQHAADERIRVERYLKELCLGFLRRPPYEQGVETETLEPARPVLLTLQEASWLHANSGFRSVFRSWGFEVLLSDKDPEDDEQSHADAYTQVRIRTLPQVISEKLKTGHELQEFVKGYLAKLHNEELHGLDSMPRKESGETTDDWLKALRWCPRELIELINSKACRGAIMFNDRLNHEQCQRLVRQLAETIFPFQCAHGRPSIVPLADLSSGCPRSTVPPVPWEEFNIA</sequence>
<name>A0A5M3MU88_CONPW</name>
<evidence type="ECO:0000259" key="4">
    <source>
        <dbReference type="SMART" id="SM00853"/>
    </source>
</evidence>
<dbReference type="GO" id="GO:0016887">
    <property type="term" value="F:ATP hydrolysis activity"/>
    <property type="evidence" value="ECO:0007669"/>
    <property type="project" value="InterPro"/>
</dbReference>
<dbReference type="SMART" id="SM01340">
    <property type="entry name" value="DNA_mis_repair"/>
    <property type="match status" value="1"/>
</dbReference>
<dbReference type="Gene3D" id="3.30.1540.20">
    <property type="entry name" value="MutL, C-terminal domain, dimerisation subdomain"/>
    <property type="match status" value="2"/>
</dbReference>
<feature type="region of interest" description="Disordered" evidence="3">
    <location>
        <begin position="330"/>
        <end position="362"/>
    </location>
</feature>
<protein>
    <recommendedName>
        <fullName evidence="8">MutL C-terminal dimerisation domain-containing protein</fullName>
    </recommendedName>
</protein>